<evidence type="ECO:0000256" key="2">
    <source>
        <dbReference type="SAM" id="SignalP"/>
    </source>
</evidence>
<dbReference type="PANTHER" id="PTHR46580">
    <property type="entry name" value="SENSOR KINASE-RELATED"/>
    <property type="match status" value="1"/>
</dbReference>
<feature type="chain" id="PRO_5045235479" evidence="2">
    <location>
        <begin position="29"/>
        <end position="558"/>
    </location>
</feature>
<dbReference type="EMBL" id="BAABGZ010000072">
    <property type="protein sequence ID" value="GAA4364601.1"/>
    <property type="molecule type" value="Genomic_DNA"/>
</dbReference>
<dbReference type="SUPFAM" id="SSF81296">
    <property type="entry name" value="E set domains"/>
    <property type="match status" value="1"/>
</dbReference>
<name>A0ABP8INS9_9BACT</name>
<dbReference type="InterPro" id="IPR028994">
    <property type="entry name" value="Integrin_alpha_N"/>
</dbReference>
<sequence length="558" mass="55803">MRRTCIRAGSYCLWLAMLLPAAASSARGQGFAGATSYSTGLGPFNTGSYPKGVATADLNNDGYPDIVTANNNTGAGVLLSRPGGGYAPVVTYAPGANSAPEQVALGDVNNDGRIDIVLANALSNTAGVLLGQANGLFGAVRLYPSGGSIVSNVALGDVDNDGRLDIVLTNSASSTASVLLGQAGGFAPALTYSSGSAGSLYGLALGDVNSDGRLDIVAGLPGNSAICVWLGQASGFGPATLYSTGTTYYYAVTLADVNHDGHLDIVGISSYPHTAAVLAGQNGGGFAPLVVYPISPSSNMASVAVGDFNGDVLADILTVNSNTGEAEVLLGLTAGGFAPAVGYATGGTRPENIAISDINADGIADIVASNLDSHTVSVLLGRPQLPTLNAISPAAGNSGTPITLRGTNLQGTTLITFSGTSNNTVSSGFAINSAGTQISNILVPSGARSGPVSLSSAGGATTSVASFTMQGPTSNQPVELADGYTPLLSPNPAHAFTTLTLPAAGSVRLVQVLNTLGQEVNRLTLPLHATTTRLDLHGLAPGLYLLRCGPVTARLVVD</sequence>
<organism evidence="3 4">
    <name type="scientific">Hymenobacter saemangeumensis</name>
    <dbReference type="NCBI Taxonomy" id="1084522"/>
    <lineage>
        <taxon>Bacteria</taxon>
        <taxon>Pseudomonadati</taxon>
        <taxon>Bacteroidota</taxon>
        <taxon>Cytophagia</taxon>
        <taxon>Cytophagales</taxon>
        <taxon>Hymenobacteraceae</taxon>
        <taxon>Hymenobacter</taxon>
    </lineage>
</organism>
<protein>
    <submittedName>
        <fullName evidence="3">FG-GAP-like repeat-containing protein</fullName>
    </submittedName>
</protein>
<dbReference type="Gene3D" id="2.60.40.10">
    <property type="entry name" value="Immunoglobulins"/>
    <property type="match status" value="1"/>
</dbReference>
<comment type="caution">
    <text evidence="3">The sequence shown here is derived from an EMBL/GenBank/DDBJ whole genome shotgun (WGS) entry which is preliminary data.</text>
</comment>
<dbReference type="InterPro" id="IPR013783">
    <property type="entry name" value="Ig-like_fold"/>
</dbReference>
<keyword evidence="4" id="KW-1185">Reference proteome</keyword>
<evidence type="ECO:0000256" key="1">
    <source>
        <dbReference type="ARBA" id="ARBA00022729"/>
    </source>
</evidence>
<dbReference type="Proteomes" id="UP001501153">
    <property type="component" value="Unassembled WGS sequence"/>
</dbReference>
<dbReference type="InterPro" id="IPR014756">
    <property type="entry name" value="Ig_E-set"/>
</dbReference>
<dbReference type="SUPFAM" id="SSF69318">
    <property type="entry name" value="Integrin alpha N-terminal domain"/>
    <property type="match status" value="1"/>
</dbReference>
<dbReference type="Gene3D" id="2.130.10.130">
    <property type="entry name" value="Integrin alpha, N-terminal"/>
    <property type="match status" value="2"/>
</dbReference>
<dbReference type="RefSeq" id="WP_345237332.1">
    <property type="nucleotide sequence ID" value="NZ_BAABGZ010000072.1"/>
</dbReference>
<reference evidence="4" key="1">
    <citation type="journal article" date="2019" name="Int. J. Syst. Evol. Microbiol.">
        <title>The Global Catalogue of Microorganisms (GCM) 10K type strain sequencing project: providing services to taxonomists for standard genome sequencing and annotation.</title>
        <authorList>
            <consortium name="The Broad Institute Genomics Platform"/>
            <consortium name="The Broad Institute Genome Sequencing Center for Infectious Disease"/>
            <person name="Wu L."/>
            <person name="Ma J."/>
        </authorList>
    </citation>
    <scope>NUCLEOTIDE SEQUENCE [LARGE SCALE GENOMIC DNA]</scope>
    <source>
        <strain evidence="4">JCM 17923</strain>
    </source>
</reference>
<proteinExistence type="predicted"/>
<keyword evidence="1 2" id="KW-0732">Signal</keyword>
<evidence type="ECO:0000313" key="3">
    <source>
        <dbReference type="EMBL" id="GAA4364601.1"/>
    </source>
</evidence>
<evidence type="ECO:0000313" key="4">
    <source>
        <dbReference type="Proteomes" id="UP001501153"/>
    </source>
</evidence>
<feature type="signal peptide" evidence="2">
    <location>
        <begin position="1"/>
        <end position="28"/>
    </location>
</feature>
<dbReference type="InterPro" id="IPR013517">
    <property type="entry name" value="FG-GAP"/>
</dbReference>
<dbReference type="Pfam" id="PF13517">
    <property type="entry name" value="FG-GAP_3"/>
    <property type="match status" value="3"/>
</dbReference>
<gene>
    <name evidence="3" type="ORF">GCM10023185_34250</name>
</gene>
<accession>A0ABP8INS9</accession>